<accession>A0ABD0LQL1</accession>
<dbReference type="InterPro" id="IPR017930">
    <property type="entry name" value="Myb_dom"/>
</dbReference>
<evidence type="ECO:0000313" key="8">
    <source>
        <dbReference type="Proteomes" id="UP001519460"/>
    </source>
</evidence>
<dbReference type="Proteomes" id="UP001519460">
    <property type="component" value="Unassembled WGS sequence"/>
</dbReference>
<proteinExistence type="predicted"/>
<evidence type="ECO:0000256" key="2">
    <source>
        <dbReference type="ARBA" id="ARBA00023163"/>
    </source>
</evidence>
<feature type="compositionally biased region" description="Basic and acidic residues" evidence="4">
    <location>
        <begin position="236"/>
        <end position="253"/>
    </location>
</feature>
<dbReference type="InterPro" id="IPR009057">
    <property type="entry name" value="Homeodomain-like_sf"/>
</dbReference>
<evidence type="ECO:0000256" key="3">
    <source>
        <dbReference type="ARBA" id="ARBA00023242"/>
    </source>
</evidence>
<dbReference type="PANTHER" id="PTHR16088">
    <property type="entry name" value="YY1 ASSOCIATED PROTEIN-RELATED"/>
    <property type="match status" value="1"/>
</dbReference>
<dbReference type="Pfam" id="PF21227">
    <property type="entry name" value="Myb_DNA-binding_7"/>
    <property type="match status" value="1"/>
</dbReference>
<feature type="domain" description="HTH myb-type" evidence="6">
    <location>
        <begin position="615"/>
        <end position="665"/>
    </location>
</feature>
<dbReference type="InterPro" id="IPR001005">
    <property type="entry name" value="SANT/Myb"/>
</dbReference>
<feature type="domain" description="Myb-like" evidence="5">
    <location>
        <begin position="608"/>
        <end position="661"/>
    </location>
</feature>
<gene>
    <name evidence="7" type="ORF">BaRGS_00007053</name>
</gene>
<organism evidence="7 8">
    <name type="scientific">Batillaria attramentaria</name>
    <dbReference type="NCBI Taxonomy" id="370345"/>
    <lineage>
        <taxon>Eukaryota</taxon>
        <taxon>Metazoa</taxon>
        <taxon>Spiralia</taxon>
        <taxon>Lophotrochozoa</taxon>
        <taxon>Mollusca</taxon>
        <taxon>Gastropoda</taxon>
        <taxon>Caenogastropoda</taxon>
        <taxon>Sorbeoconcha</taxon>
        <taxon>Cerithioidea</taxon>
        <taxon>Batillariidae</taxon>
        <taxon>Batillaria</taxon>
    </lineage>
</organism>
<evidence type="ECO:0000256" key="4">
    <source>
        <dbReference type="SAM" id="MobiDB-lite"/>
    </source>
</evidence>
<feature type="region of interest" description="Disordered" evidence="4">
    <location>
        <begin position="220"/>
        <end position="253"/>
    </location>
</feature>
<comment type="caution">
    <text evidence="7">The sequence shown here is derived from an EMBL/GenBank/DDBJ whole genome shotgun (WGS) entry which is preliminary data.</text>
</comment>
<evidence type="ECO:0000313" key="7">
    <source>
        <dbReference type="EMBL" id="KAK7501622.1"/>
    </source>
</evidence>
<name>A0ABD0LQL1_9CAEN</name>
<dbReference type="SUPFAM" id="SSF46689">
    <property type="entry name" value="Homeodomain-like"/>
    <property type="match status" value="1"/>
</dbReference>
<dbReference type="AlphaFoldDB" id="A0ABD0LQL1"/>
<dbReference type="PROSITE" id="PS50090">
    <property type="entry name" value="MYB_LIKE"/>
    <property type="match status" value="1"/>
</dbReference>
<evidence type="ECO:0000259" key="5">
    <source>
        <dbReference type="PROSITE" id="PS50090"/>
    </source>
</evidence>
<sequence length="675" mass="73428">MLVQRALKMTAAGCSQLVRGTAGKLRGCTVYGALWQVYKDVCQLLHGYPDLLDDFASFLSPGQALRSGCNRAHQEAEKARILLRKLELHFEKSQPQYQRVLRLLARWDNKTTDPATLHRSLLPLLRSVPVYLLDEIRKFFPQERPPESNLVDFEDVALGDSDGDDNMASPDEFEEIELAEENDPYRTKRCPCSCHTDSTCPKRLRGVAHCMKCSLRTGMEADSESDIKEEEEETVREDCESQREEGEQERCADHSSVMTQLAFPRPQPGVVRRPWNHMSRMRKRVMRLKPRRGQCVNSVTSSAQLADAGIVSVTQQLSVECSAAPSSPASSVLSPSQAVAGRSHPMSMISTVDSVGSCVAAVAGVPQIRPTQSGLPWSTAHPSSAVLSSDGGAVSFPGPDNTVIMFNSALSARGHNLPSRQDQRKGLVEQGACVASENAATSVDDAAVQQGIDLPTLPSPGKNMRQGSFAGLLPKTVRGGTTGCQGEGSRVPTTCPQDTGRDADQVAFCKSVSLSPPSLSQAAVAALLEQYGDDATQSNMSFMVGLSENSNPSSDLLAKAMKFARIKQGDTRTSSTIACEQPPFSTDLPIPGQQMDAADCATLGESHKMEQEDTAWLREEDKLILEVCQQHGPSEETFVQIASQLPHRTPHQAASRFCTLMSLVSDPESEEEMHE</sequence>
<keyword evidence="1" id="KW-0805">Transcription regulation</keyword>
<evidence type="ECO:0000256" key="1">
    <source>
        <dbReference type="ARBA" id="ARBA00023015"/>
    </source>
</evidence>
<feature type="compositionally biased region" description="Acidic residues" evidence="4">
    <location>
        <begin position="221"/>
        <end position="235"/>
    </location>
</feature>
<evidence type="ECO:0000259" key="6">
    <source>
        <dbReference type="PROSITE" id="PS51294"/>
    </source>
</evidence>
<keyword evidence="2" id="KW-0804">Transcription</keyword>
<protein>
    <recommendedName>
        <fullName evidence="9">Myb-like domain-containing protein</fullName>
    </recommendedName>
</protein>
<keyword evidence="8" id="KW-1185">Reference proteome</keyword>
<dbReference type="PANTHER" id="PTHR16088:SF3">
    <property type="entry name" value="GON-4-LIKE PROTEIN"/>
    <property type="match status" value="1"/>
</dbReference>
<dbReference type="Gene3D" id="1.10.10.60">
    <property type="entry name" value="Homeodomain-like"/>
    <property type="match status" value="1"/>
</dbReference>
<evidence type="ECO:0008006" key="9">
    <source>
        <dbReference type="Google" id="ProtNLM"/>
    </source>
</evidence>
<dbReference type="EMBL" id="JACVVK020000030">
    <property type="protein sequence ID" value="KAK7501622.1"/>
    <property type="molecule type" value="Genomic_DNA"/>
</dbReference>
<reference evidence="7 8" key="1">
    <citation type="journal article" date="2023" name="Sci. Data">
        <title>Genome assembly of the Korean intertidal mud-creeper Batillaria attramentaria.</title>
        <authorList>
            <person name="Patra A.K."/>
            <person name="Ho P.T."/>
            <person name="Jun S."/>
            <person name="Lee S.J."/>
            <person name="Kim Y."/>
            <person name="Won Y.J."/>
        </authorList>
    </citation>
    <scope>NUCLEOTIDE SEQUENCE [LARGE SCALE GENOMIC DNA]</scope>
    <source>
        <strain evidence="7">Wonlab-2016</strain>
    </source>
</reference>
<dbReference type="InterPro" id="IPR052435">
    <property type="entry name" value="YY1-Transcr_Regul"/>
</dbReference>
<keyword evidence="3" id="KW-0539">Nucleus</keyword>
<dbReference type="PROSITE" id="PS51294">
    <property type="entry name" value="HTH_MYB"/>
    <property type="match status" value="1"/>
</dbReference>
<dbReference type="SMART" id="SM00717">
    <property type="entry name" value="SANT"/>
    <property type="match status" value="1"/>
</dbReference>